<feature type="domain" description="Nrap protein" evidence="11">
    <location>
        <begin position="891"/>
        <end position="1046"/>
    </location>
</feature>
<organism evidence="13 14">
    <name type="scientific">Macrophomina phaseolina</name>
    <dbReference type="NCBI Taxonomy" id="35725"/>
    <lineage>
        <taxon>Eukaryota</taxon>
        <taxon>Fungi</taxon>
        <taxon>Dikarya</taxon>
        <taxon>Ascomycota</taxon>
        <taxon>Pezizomycotina</taxon>
        <taxon>Dothideomycetes</taxon>
        <taxon>Dothideomycetes incertae sedis</taxon>
        <taxon>Botryosphaeriales</taxon>
        <taxon>Botryosphaeriaceae</taxon>
        <taxon>Macrophomina</taxon>
    </lineage>
</organism>
<dbReference type="Pfam" id="PF17403">
    <property type="entry name" value="Nrap_D2"/>
    <property type="match status" value="1"/>
</dbReference>
<feature type="domain" description="Nrap protein" evidence="10">
    <location>
        <begin position="701"/>
        <end position="888"/>
    </location>
</feature>
<evidence type="ECO:0000313" key="14">
    <source>
        <dbReference type="Proteomes" id="UP000774617"/>
    </source>
</evidence>
<gene>
    <name evidence="13" type="ORF">B0J12DRAFT_245936</name>
</gene>
<dbReference type="PANTHER" id="PTHR17972">
    <property type="entry name" value="NUCLEOLAR RNA-ASSOCIATED PROTEIN"/>
    <property type="match status" value="1"/>
</dbReference>
<evidence type="ECO:0000256" key="4">
    <source>
        <dbReference type="ARBA" id="ARBA00023242"/>
    </source>
</evidence>
<evidence type="ECO:0000259" key="9">
    <source>
        <dbReference type="Pfam" id="PF17404"/>
    </source>
</evidence>
<comment type="similarity">
    <text evidence="2 5">Belongs to the NRAP family.</text>
</comment>
<dbReference type="EMBL" id="JAGTJR010000030">
    <property type="protein sequence ID" value="KAH7039055.1"/>
    <property type="molecule type" value="Genomic_DNA"/>
</dbReference>
<keyword evidence="5" id="KW-0698">rRNA processing</keyword>
<evidence type="ECO:0000259" key="8">
    <source>
        <dbReference type="Pfam" id="PF17403"/>
    </source>
</evidence>
<dbReference type="InterPro" id="IPR035367">
    <property type="entry name" value="Nrap_D2"/>
</dbReference>
<evidence type="ECO:0000256" key="2">
    <source>
        <dbReference type="ARBA" id="ARBA00006674"/>
    </source>
</evidence>
<evidence type="ECO:0000256" key="5">
    <source>
        <dbReference type="RuleBase" id="RU364032"/>
    </source>
</evidence>
<dbReference type="Gene3D" id="3.30.70.3030">
    <property type="match status" value="1"/>
</dbReference>
<protein>
    <recommendedName>
        <fullName evidence="5">U3 small nucleolar RNA-associated protein 22</fullName>
    </recommendedName>
</protein>
<keyword evidence="4 5" id="KW-0539">Nucleus</keyword>
<evidence type="ECO:0000259" key="10">
    <source>
        <dbReference type="Pfam" id="PF17405"/>
    </source>
</evidence>
<dbReference type="Pfam" id="PF17406">
    <property type="entry name" value="Nrap_D5"/>
    <property type="match status" value="1"/>
</dbReference>
<feature type="domain" description="Nrap protein" evidence="8">
    <location>
        <begin position="381"/>
        <end position="522"/>
    </location>
</feature>
<dbReference type="PANTHER" id="PTHR17972:SF0">
    <property type="entry name" value="NUCLEOLAR PROTEIN 6"/>
    <property type="match status" value="1"/>
</dbReference>
<evidence type="ECO:0000256" key="3">
    <source>
        <dbReference type="ARBA" id="ARBA00022884"/>
    </source>
</evidence>
<dbReference type="Pfam" id="PF03813">
    <property type="entry name" value="Nrap"/>
    <property type="match status" value="1"/>
</dbReference>
<evidence type="ECO:0000259" key="11">
    <source>
        <dbReference type="Pfam" id="PF17406"/>
    </source>
</evidence>
<dbReference type="Gene3D" id="1.10.1410.10">
    <property type="match status" value="1"/>
</dbReference>
<feature type="compositionally biased region" description="Basic and acidic residues" evidence="6">
    <location>
        <begin position="101"/>
        <end position="115"/>
    </location>
</feature>
<feature type="domain" description="Nrap protein" evidence="12">
    <location>
        <begin position="1049"/>
        <end position="1186"/>
    </location>
</feature>
<dbReference type="InterPro" id="IPR035371">
    <property type="entry name" value="Nrap_D6"/>
</dbReference>
<dbReference type="InterPro" id="IPR035370">
    <property type="entry name" value="Nrap_D5"/>
</dbReference>
<dbReference type="InterPro" id="IPR005554">
    <property type="entry name" value="NOL6/Upt22"/>
</dbReference>
<evidence type="ECO:0000259" key="7">
    <source>
        <dbReference type="Pfam" id="PF03813"/>
    </source>
</evidence>
<name>A0ABQ8G099_9PEZI</name>
<feature type="compositionally biased region" description="Basic residues" evidence="6">
    <location>
        <begin position="1"/>
        <end position="11"/>
    </location>
</feature>
<keyword evidence="3 5" id="KW-0694">RNA-binding</keyword>
<dbReference type="Pfam" id="PF17407">
    <property type="entry name" value="Nrap_D6"/>
    <property type="match status" value="1"/>
</dbReference>
<keyword evidence="5" id="KW-0690">Ribosome biogenesis</keyword>
<dbReference type="Proteomes" id="UP000774617">
    <property type="component" value="Unassembled WGS sequence"/>
</dbReference>
<sequence length="1191" mass="132776">MAPPAVKRRKLSHDSDEDSSEGTIDPRFATNDAVSSDDDEQGDVSAAADIDMDGLSQDDEQNEESTSEEDGEEGNGDSKAGKEDAAVEGPSKSSKKTPQKSKKEPRNGPLRDRDMAELTGAYTGEVYKSNMFKLQVDELLNQIKPKHGKKEVAAEKALRELKTIIEKIPAREPASIIEAERSLIKQSRVTVPFPHPRPPNDAKYTLEYAKPTVINPVGSYPLKLNARTSDEQAIDLVVVMPPTLFQEKDYLNYRYFYKRAYYVACLAAGIKETKGYGFQLSFDYLNGNELHPIVVVRGNGQDADVLGSKYRVNIIPVVPDGVFPEEKTLPGKNCIRPKHTGESSAQPTLKPTPFYNASIRGDSQATAYLKLLHGALSRTEAFRDACLLGRTWLRQRGFSSQVRNGGFGNFEWAAIMALLLQGGGPAEKPLFATGYSSYQLFKGMLQYLATRDLVEQPHLYQAPGVQIPGEDGTPTFLDGPRGLNILYKMMPWAYRLLRREARTTVTALGDSAFDQFDSTFVLKSDYPLYRFDVLVEIPVSALGIDLQDDDRTQKLLKSYQKLYRVLKRGVGDRAQLVSLVIPESQPWAIESAKTAVSEDARILIGFLVDPANALRAVDHGPAAESKKEAAAFRQFWGEKAELRRFKDGSILESLVWSTKGSSASIFEQIIRYVLTRHMGKEVSENATFFGENFSRLLSGSGQAGTDLFLPFRKAFDTLERDIRNLEGMPLAARHVFAADPQLRYTSVEIPLANNRQDTVLPANVVIEFEGSARWPDDIKAIQMTKVAFLLKLGELLQETVDGVVTRVGLENEGLDLMNQAFLDVFYPSGAVFRLRIHHDREQTLLERRLKDKNLDAASREATALALATYKRESTRVPAHTQALQALCTRLPALSPSIRLLKKWFAAHLLSSHFAPELIELMVVRIFLNPYPWEPPTSAMAGFSRTLAFLARWDWRSEPLTVDFGGNMKPEEVSAIATRYEAWRRIDPAMNRVVIFAATNIDNEGTTWTDHARPAKVVATRMSALARAATQTIRNQGIAVEPVTLFTSQLADYDFILRINPSFTKSGRGKENKTSKQQFKNLVLQAEVVEDGVTNLAGFDPVKLFLAELRENFGHAVIFFFNEDEGDVITGLWNPANTAKRKWKVRMGYSSVPVSAKEGEADVDAEINKEGILAEMARLGGNLVKKIEVNRW</sequence>
<reference evidence="13 14" key="1">
    <citation type="journal article" date="2021" name="Nat. Commun.">
        <title>Genetic determinants of endophytism in the Arabidopsis root mycobiome.</title>
        <authorList>
            <person name="Mesny F."/>
            <person name="Miyauchi S."/>
            <person name="Thiergart T."/>
            <person name="Pickel B."/>
            <person name="Atanasova L."/>
            <person name="Karlsson M."/>
            <person name="Huettel B."/>
            <person name="Barry K.W."/>
            <person name="Haridas S."/>
            <person name="Chen C."/>
            <person name="Bauer D."/>
            <person name="Andreopoulos W."/>
            <person name="Pangilinan J."/>
            <person name="LaButti K."/>
            <person name="Riley R."/>
            <person name="Lipzen A."/>
            <person name="Clum A."/>
            <person name="Drula E."/>
            <person name="Henrissat B."/>
            <person name="Kohler A."/>
            <person name="Grigoriev I.V."/>
            <person name="Martin F.M."/>
            <person name="Hacquard S."/>
        </authorList>
    </citation>
    <scope>NUCLEOTIDE SEQUENCE [LARGE SCALE GENOMIC DNA]</scope>
    <source>
        <strain evidence="13 14">MPI-SDFR-AT-0080</strain>
    </source>
</reference>
<dbReference type="InterPro" id="IPR035368">
    <property type="entry name" value="Nrap_D3"/>
</dbReference>
<evidence type="ECO:0000259" key="12">
    <source>
        <dbReference type="Pfam" id="PF17407"/>
    </source>
</evidence>
<dbReference type="Pfam" id="PF17404">
    <property type="entry name" value="Nrap_D3"/>
    <property type="match status" value="1"/>
</dbReference>
<keyword evidence="14" id="KW-1185">Reference proteome</keyword>
<feature type="domain" description="Nrap protein" evidence="7">
    <location>
        <begin position="234"/>
        <end position="376"/>
    </location>
</feature>
<dbReference type="InterPro" id="IPR035369">
    <property type="entry name" value="Nrap_D4"/>
</dbReference>
<feature type="compositionally biased region" description="Acidic residues" evidence="6">
    <location>
        <begin position="50"/>
        <end position="75"/>
    </location>
</feature>
<comment type="subcellular location">
    <subcellularLocation>
        <location evidence="1 5">Nucleus</location>
        <location evidence="1 5">Nucleolus</location>
    </subcellularLocation>
</comment>
<dbReference type="Pfam" id="PF17405">
    <property type="entry name" value="Nrap_D4"/>
    <property type="match status" value="1"/>
</dbReference>
<dbReference type="InterPro" id="IPR035082">
    <property type="entry name" value="Nrap_D1"/>
</dbReference>
<feature type="domain" description="Nrap protein" evidence="9">
    <location>
        <begin position="528"/>
        <end position="678"/>
    </location>
</feature>
<proteinExistence type="inferred from homology"/>
<accession>A0ABQ8G099</accession>
<evidence type="ECO:0000313" key="13">
    <source>
        <dbReference type="EMBL" id="KAH7039055.1"/>
    </source>
</evidence>
<evidence type="ECO:0000256" key="1">
    <source>
        <dbReference type="ARBA" id="ARBA00004604"/>
    </source>
</evidence>
<keyword evidence="5" id="KW-0687">Ribonucleoprotein</keyword>
<comment type="caution">
    <text evidence="13">The sequence shown here is derived from an EMBL/GenBank/DDBJ whole genome shotgun (WGS) entry which is preliminary data.</text>
</comment>
<evidence type="ECO:0000256" key="6">
    <source>
        <dbReference type="SAM" id="MobiDB-lite"/>
    </source>
</evidence>
<feature type="region of interest" description="Disordered" evidence="6">
    <location>
        <begin position="1"/>
        <end position="115"/>
    </location>
</feature>